<dbReference type="Proteomes" id="UP000003019">
    <property type="component" value="Unassembled WGS sequence"/>
</dbReference>
<dbReference type="RefSeq" id="WP_009120169.1">
    <property type="nucleotide sequence ID" value="NZ_JH164926.1"/>
</dbReference>
<name>G4CLJ3_9NEIS</name>
<dbReference type="AlphaFoldDB" id="G4CLJ3"/>
<dbReference type="PATRIC" id="fig|1032488.3.peg.2340"/>
<dbReference type="OrthoDB" id="2632305at2"/>
<reference evidence="1 2" key="1">
    <citation type="submission" date="2011-05" db="EMBL/GenBank/DDBJ databases">
        <authorList>
            <person name="Muzny D."/>
            <person name="Qin X."/>
            <person name="Deng J."/>
            <person name="Jiang H."/>
            <person name="Liu Y."/>
            <person name="Qu J."/>
            <person name="Song X.-Z."/>
            <person name="Zhang L."/>
            <person name="Thornton R."/>
            <person name="Coyle M."/>
            <person name="Francisco L."/>
            <person name="Jackson L."/>
            <person name="Javaid M."/>
            <person name="Korchina V."/>
            <person name="Kovar C."/>
            <person name="Mata R."/>
            <person name="Mathew T."/>
            <person name="Ngo R."/>
            <person name="Nguyen L."/>
            <person name="Nguyen N."/>
            <person name="Okwuonu G."/>
            <person name="Ongeri F."/>
            <person name="Pham C."/>
            <person name="Simmons D."/>
            <person name="Wilczek-Boney K."/>
            <person name="Hale W."/>
            <person name="Jakkamsetti A."/>
            <person name="Pham P."/>
            <person name="Ruth R."/>
            <person name="San Lucas F."/>
            <person name="Warren J."/>
            <person name="Zhang J."/>
            <person name="Zhao Z."/>
            <person name="Zhou C."/>
            <person name="Zhu D."/>
            <person name="Lee S."/>
            <person name="Bess C."/>
            <person name="Blankenburg K."/>
            <person name="Forbes L."/>
            <person name="Fu Q."/>
            <person name="Gubbala S."/>
            <person name="Hirani K."/>
            <person name="Jayaseelan J.C."/>
            <person name="Lara F."/>
            <person name="Munidasa M."/>
            <person name="Palculict T."/>
            <person name="Patil S."/>
            <person name="Pu L.-L."/>
            <person name="Saada N."/>
            <person name="Tang L."/>
            <person name="Weissenberger G."/>
            <person name="Zhu Y."/>
            <person name="Hemphill L."/>
            <person name="Shang Y."/>
            <person name="Youmans B."/>
            <person name="Ayvaz T."/>
            <person name="Ross M."/>
            <person name="Santibanez J."/>
            <person name="Aqrawi P."/>
            <person name="Gross S."/>
            <person name="Joshi V."/>
            <person name="Fowler G."/>
            <person name="Nazareth L."/>
            <person name="Reid J."/>
            <person name="Worley K."/>
            <person name="Petrosino J."/>
            <person name="Highlander S."/>
            <person name="Gibbs R."/>
        </authorList>
    </citation>
    <scope>NUCLEOTIDE SEQUENCE [LARGE SCALE GENOMIC DNA]</scope>
    <source>
        <strain evidence="1 2">871</strain>
    </source>
</reference>
<organism evidence="1 2">
    <name type="scientific">Neisseria shayeganii 871</name>
    <dbReference type="NCBI Taxonomy" id="1032488"/>
    <lineage>
        <taxon>Bacteria</taxon>
        <taxon>Pseudomonadati</taxon>
        <taxon>Pseudomonadota</taxon>
        <taxon>Betaproteobacteria</taxon>
        <taxon>Neisseriales</taxon>
        <taxon>Neisseriaceae</taxon>
        <taxon>Neisseria</taxon>
    </lineage>
</organism>
<gene>
    <name evidence="1" type="ORF">HMPREF9371_2484</name>
</gene>
<dbReference type="EMBL" id="AGAY01000087">
    <property type="protein sequence ID" value="EGY51312.1"/>
    <property type="molecule type" value="Genomic_DNA"/>
</dbReference>
<protein>
    <submittedName>
        <fullName evidence="1">Uncharacterized protein</fullName>
    </submittedName>
</protein>
<dbReference type="STRING" id="1032488.HMPREF9371_2484"/>
<comment type="caution">
    <text evidence="1">The sequence shown here is derived from an EMBL/GenBank/DDBJ whole genome shotgun (WGS) entry which is preliminary data.</text>
</comment>
<sequence length="114" mass="12986">MEIIIKETNTRETLSIIDHKTGCNFIADFIGNTGALDDGQFEWNEEQNAYICNQETFDWWEKVISDNQALENRIAELIEEHGSDAVYKVVADAAYGDLEDHAAIINSELDENFK</sequence>
<dbReference type="HOGENOM" id="CLU_2130119_0_0_4"/>
<proteinExistence type="predicted"/>
<accession>G4CLJ3</accession>
<evidence type="ECO:0000313" key="1">
    <source>
        <dbReference type="EMBL" id="EGY51312.1"/>
    </source>
</evidence>
<evidence type="ECO:0000313" key="2">
    <source>
        <dbReference type="Proteomes" id="UP000003019"/>
    </source>
</evidence>
<keyword evidence="2" id="KW-1185">Reference proteome</keyword>